<evidence type="ECO:0000313" key="2">
    <source>
        <dbReference type="EMBL" id="KAF2788943.1"/>
    </source>
</evidence>
<gene>
    <name evidence="2" type="ORF">K505DRAFT_206996</name>
</gene>
<dbReference type="PANTHER" id="PTHR37538">
    <property type="entry name" value="BTB DOMAIN-CONTAINING PROTEIN"/>
    <property type="match status" value="1"/>
</dbReference>
<proteinExistence type="predicted"/>
<feature type="non-terminal residue" evidence="2">
    <location>
        <position position="370"/>
    </location>
</feature>
<evidence type="ECO:0000313" key="3">
    <source>
        <dbReference type="Proteomes" id="UP000799757"/>
    </source>
</evidence>
<feature type="region of interest" description="Disordered" evidence="1">
    <location>
        <begin position="189"/>
        <end position="223"/>
    </location>
</feature>
<feature type="non-terminal residue" evidence="2">
    <location>
        <position position="1"/>
    </location>
</feature>
<dbReference type="Gene3D" id="3.30.710.10">
    <property type="entry name" value="Potassium Channel Kv1.1, Chain A"/>
    <property type="match status" value="1"/>
</dbReference>
<dbReference type="PANTHER" id="PTHR37538:SF4">
    <property type="entry name" value="PITSLRE SERINE_THREONINE-PROTEIN KINASE CDC2L1"/>
    <property type="match status" value="1"/>
</dbReference>
<evidence type="ECO:0000256" key="1">
    <source>
        <dbReference type="SAM" id="MobiDB-lite"/>
    </source>
</evidence>
<sequence>PYTDPDIISLHVGPDKSRFRLHRMLLSQSPELDLKALVNDVISLPELDEITAHTLVHYLYTGKYQALEPYELSKEGAFAGYKLGACVYCAATSYKLPGLVELAKEKITSLGEDLTILDILSVARQSAFPGLPDDESWFPAYLEDAIKGAVSEDPDLFTRPGFVDQIEGDRKYRGVVMKAIVNTYSGGPKALSEQRTGLSTPLAESTFDDPPPTAANDPEPLHLEPIEPVENEDNRAGDINPSGQTAVTPNFIKEDAIQPEVVGIPAESLQAPEPFTDELGFGTSKTYQQMGKKADNAETSITSSIEPSAPAHTRSDSAIHITEIVPGGLSSESTDEKAVASPKPTDGAPLVVDGTSSAVPAPKKKKRSKK</sequence>
<evidence type="ECO:0008006" key="4">
    <source>
        <dbReference type="Google" id="ProtNLM"/>
    </source>
</evidence>
<feature type="compositionally biased region" description="Polar residues" evidence="1">
    <location>
        <begin position="193"/>
        <end position="203"/>
    </location>
</feature>
<dbReference type="AlphaFoldDB" id="A0A6A6WYI0"/>
<keyword evidence="3" id="KW-1185">Reference proteome</keyword>
<dbReference type="CDD" id="cd18186">
    <property type="entry name" value="BTB_POZ_ZBTB_KLHL-like"/>
    <property type="match status" value="1"/>
</dbReference>
<accession>A0A6A6WYI0</accession>
<dbReference type="EMBL" id="MU002175">
    <property type="protein sequence ID" value="KAF2788943.1"/>
    <property type="molecule type" value="Genomic_DNA"/>
</dbReference>
<reference evidence="2" key="1">
    <citation type="journal article" date="2020" name="Stud. Mycol.">
        <title>101 Dothideomycetes genomes: a test case for predicting lifestyles and emergence of pathogens.</title>
        <authorList>
            <person name="Haridas S."/>
            <person name="Albert R."/>
            <person name="Binder M."/>
            <person name="Bloem J."/>
            <person name="Labutti K."/>
            <person name="Salamov A."/>
            <person name="Andreopoulos B."/>
            <person name="Baker S."/>
            <person name="Barry K."/>
            <person name="Bills G."/>
            <person name="Bluhm B."/>
            <person name="Cannon C."/>
            <person name="Castanera R."/>
            <person name="Culley D."/>
            <person name="Daum C."/>
            <person name="Ezra D."/>
            <person name="Gonzalez J."/>
            <person name="Henrissat B."/>
            <person name="Kuo A."/>
            <person name="Liang C."/>
            <person name="Lipzen A."/>
            <person name="Lutzoni F."/>
            <person name="Magnuson J."/>
            <person name="Mondo S."/>
            <person name="Nolan M."/>
            <person name="Ohm R."/>
            <person name="Pangilinan J."/>
            <person name="Park H.-J."/>
            <person name="Ramirez L."/>
            <person name="Alfaro M."/>
            <person name="Sun H."/>
            <person name="Tritt A."/>
            <person name="Yoshinaga Y."/>
            <person name="Zwiers L.-H."/>
            <person name="Turgeon B."/>
            <person name="Goodwin S."/>
            <person name="Spatafora J."/>
            <person name="Crous P."/>
            <person name="Grigoriev I."/>
        </authorList>
    </citation>
    <scope>NUCLEOTIDE SEQUENCE</scope>
    <source>
        <strain evidence="2">CBS 109.77</strain>
    </source>
</reference>
<organism evidence="2 3">
    <name type="scientific">Melanomma pulvis-pyrius CBS 109.77</name>
    <dbReference type="NCBI Taxonomy" id="1314802"/>
    <lineage>
        <taxon>Eukaryota</taxon>
        <taxon>Fungi</taxon>
        <taxon>Dikarya</taxon>
        <taxon>Ascomycota</taxon>
        <taxon>Pezizomycotina</taxon>
        <taxon>Dothideomycetes</taxon>
        <taxon>Pleosporomycetidae</taxon>
        <taxon>Pleosporales</taxon>
        <taxon>Melanommataceae</taxon>
        <taxon>Melanomma</taxon>
    </lineage>
</organism>
<dbReference type="Proteomes" id="UP000799757">
    <property type="component" value="Unassembled WGS sequence"/>
</dbReference>
<dbReference type="OrthoDB" id="3594103at2759"/>
<feature type="region of interest" description="Disordered" evidence="1">
    <location>
        <begin position="292"/>
        <end position="370"/>
    </location>
</feature>
<dbReference type="InterPro" id="IPR011333">
    <property type="entry name" value="SKP1/BTB/POZ_sf"/>
</dbReference>
<name>A0A6A6WYI0_9PLEO</name>
<protein>
    <recommendedName>
        <fullName evidence="4">BTB domain-containing protein</fullName>
    </recommendedName>
</protein>
<feature type="compositionally biased region" description="Polar residues" evidence="1">
    <location>
        <begin position="297"/>
        <end position="306"/>
    </location>
</feature>